<keyword evidence="1" id="KW-0812">Transmembrane</keyword>
<sequence>MILRLKQWVSEKIRYWVQKRHPLSNPQHLYSNRIYILPSAFGWLYGIVILTITTGAINYQLNTAYFFVFLLAILGLLSMWQTHQNLKNLSIQCMMIDDVEEGHPAKIRLFINPKHQLRYGLIFSTNQGEVVTVEKIPKEGSKAILPLETHARGQFKIPPIKIYSYYPLGIFKVWSYLYYDVNYYVYPAAKHPGFWPVSISEESLLDNPIQHPGDEELYELQSVESPWVQASRIAWKISARTNEWYLKKMTNPAGEYWLFRLEDLQETDLETSLEYLSYWIQTAEQLKQPYALELNGKASLFGFGEEHKRSCLRKLAVY</sequence>
<dbReference type="RefSeq" id="WP_131775728.1">
    <property type="nucleotide sequence ID" value="NZ_BMOB01000002.1"/>
</dbReference>
<gene>
    <name evidence="2" type="ORF">GCM10007966_07620</name>
</gene>
<dbReference type="PANTHER" id="PTHR34351">
    <property type="entry name" value="SLR1927 PROTEIN-RELATED"/>
    <property type="match status" value="1"/>
</dbReference>
<evidence type="ECO:0000313" key="3">
    <source>
        <dbReference type="Proteomes" id="UP000630149"/>
    </source>
</evidence>
<keyword evidence="3" id="KW-1185">Reference proteome</keyword>
<dbReference type="Proteomes" id="UP000630149">
    <property type="component" value="Unassembled WGS sequence"/>
</dbReference>
<feature type="transmembrane region" description="Helical" evidence="1">
    <location>
        <begin position="63"/>
        <end position="80"/>
    </location>
</feature>
<protein>
    <submittedName>
        <fullName evidence="2">Membrane protein</fullName>
    </submittedName>
</protein>
<reference evidence="2" key="1">
    <citation type="journal article" date="2014" name="Int. J. Syst. Evol. Microbiol.">
        <title>Complete genome sequence of Corynebacterium casei LMG S-19264T (=DSM 44701T), isolated from a smear-ripened cheese.</title>
        <authorList>
            <consortium name="US DOE Joint Genome Institute (JGI-PGF)"/>
            <person name="Walter F."/>
            <person name="Albersmeier A."/>
            <person name="Kalinowski J."/>
            <person name="Ruckert C."/>
        </authorList>
    </citation>
    <scope>NUCLEOTIDE SEQUENCE</scope>
    <source>
        <strain evidence="2">JCM 13919</strain>
    </source>
</reference>
<accession>A0A917JSF6</accession>
<feature type="transmembrane region" description="Helical" evidence="1">
    <location>
        <begin position="34"/>
        <end position="57"/>
    </location>
</feature>
<dbReference type="PANTHER" id="PTHR34351:SF1">
    <property type="entry name" value="SLR1927 PROTEIN"/>
    <property type="match status" value="1"/>
</dbReference>
<dbReference type="AlphaFoldDB" id="A0A917JSF6"/>
<proteinExistence type="predicted"/>
<dbReference type="EMBL" id="BMOB01000002">
    <property type="protein sequence ID" value="GGI81624.1"/>
    <property type="molecule type" value="Genomic_DNA"/>
</dbReference>
<dbReference type="OrthoDB" id="5298497at2"/>
<evidence type="ECO:0000313" key="2">
    <source>
        <dbReference type="EMBL" id="GGI81624.1"/>
    </source>
</evidence>
<organism evidence="2 3">
    <name type="scientific">Legionella impletisoli</name>
    <dbReference type="NCBI Taxonomy" id="343510"/>
    <lineage>
        <taxon>Bacteria</taxon>
        <taxon>Pseudomonadati</taxon>
        <taxon>Pseudomonadota</taxon>
        <taxon>Gammaproteobacteria</taxon>
        <taxon>Legionellales</taxon>
        <taxon>Legionellaceae</taxon>
        <taxon>Legionella</taxon>
    </lineage>
</organism>
<reference evidence="2" key="2">
    <citation type="submission" date="2020-09" db="EMBL/GenBank/DDBJ databases">
        <authorList>
            <person name="Sun Q."/>
            <person name="Ohkuma M."/>
        </authorList>
    </citation>
    <scope>NUCLEOTIDE SEQUENCE</scope>
    <source>
        <strain evidence="2">JCM 13919</strain>
    </source>
</reference>
<comment type="caution">
    <text evidence="2">The sequence shown here is derived from an EMBL/GenBank/DDBJ whole genome shotgun (WGS) entry which is preliminary data.</text>
</comment>
<evidence type="ECO:0000256" key="1">
    <source>
        <dbReference type="SAM" id="Phobius"/>
    </source>
</evidence>
<name>A0A917JSF6_9GAMM</name>
<keyword evidence="1" id="KW-1133">Transmembrane helix</keyword>
<keyword evidence="1" id="KW-0472">Membrane</keyword>